<dbReference type="SMART" id="SM00320">
    <property type="entry name" value="WD40"/>
    <property type="match status" value="4"/>
</dbReference>
<dbReference type="Gene3D" id="2.130.10.10">
    <property type="entry name" value="YVTN repeat-like/Quinoprotein amine dehydrogenase"/>
    <property type="match status" value="2"/>
</dbReference>
<evidence type="ECO:0000313" key="2">
    <source>
        <dbReference type="EMBL" id="MPM08189.1"/>
    </source>
</evidence>
<dbReference type="InterPro" id="IPR011990">
    <property type="entry name" value="TPR-like_helical_dom_sf"/>
</dbReference>
<comment type="caution">
    <text evidence="2">The sequence shown here is derived from an EMBL/GenBank/DDBJ whole genome shotgun (WGS) entry which is preliminary data.</text>
</comment>
<feature type="domain" description="Protein kinase" evidence="1">
    <location>
        <begin position="64"/>
        <end position="329"/>
    </location>
</feature>
<evidence type="ECO:0000259" key="1">
    <source>
        <dbReference type="PROSITE" id="PS50011"/>
    </source>
</evidence>
<dbReference type="SMART" id="SM00220">
    <property type="entry name" value="S_TKc"/>
    <property type="match status" value="1"/>
</dbReference>
<dbReference type="SUPFAM" id="SSF50969">
    <property type="entry name" value="YVTN repeat-like/Quinoprotein amine dehydrogenase"/>
    <property type="match status" value="1"/>
</dbReference>
<dbReference type="AlphaFoldDB" id="A0A644WWL6"/>
<dbReference type="InterPro" id="IPR011009">
    <property type="entry name" value="Kinase-like_dom_sf"/>
</dbReference>
<protein>
    <submittedName>
        <fullName evidence="2">Serine/threonine-protein kinase PknD</fullName>
        <ecNumber evidence="2">2.7.11.1</ecNumber>
    </submittedName>
</protein>
<dbReference type="PROSITE" id="PS50011">
    <property type="entry name" value="PROTEIN_KINASE_DOM"/>
    <property type="match status" value="1"/>
</dbReference>
<dbReference type="Pfam" id="PF00400">
    <property type="entry name" value="WD40"/>
    <property type="match status" value="1"/>
</dbReference>
<keyword evidence="2" id="KW-0808">Transferase</keyword>
<dbReference type="SUPFAM" id="SSF56112">
    <property type="entry name" value="Protein kinase-like (PK-like)"/>
    <property type="match status" value="1"/>
</dbReference>
<dbReference type="Gene3D" id="1.10.510.10">
    <property type="entry name" value="Transferase(Phosphotransferase) domain 1"/>
    <property type="match status" value="1"/>
</dbReference>
<dbReference type="SUPFAM" id="SSF50998">
    <property type="entry name" value="Quinoprotein alcohol dehydrogenase-like"/>
    <property type="match status" value="1"/>
</dbReference>
<dbReference type="CDD" id="cd14014">
    <property type="entry name" value="STKc_PknB_like"/>
    <property type="match status" value="1"/>
</dbReference>
<dbReference type="GO" id="GO:0004674">
    <property type="term" value="F:protein serine/threonine kinase activity"/>
    <property type="evidence" value="ECO:0007669"/>
    <property type="project" value="UniProtKB-EC"/>
</dbReference>
<keyword evidence="2" id="KW-0418">Kinase</keyword>
<accession>A0A644WWL6</accession>
<organism evidence="2">
    <name type="scientific">bioreactor metagenome</name>
    <dbReference type="NCBI Taxonomy" id="1076179"/>
    <lineage>
        <taxon>unclassified sequences</taxon>
        <taxon>metagenomes</taxon>
        <taxon>ecological metagenomes</taxon>
    </lineage>
</organism>
<name>A0A644WWL6_9ZZZZ</name>
<dbReference type="Pfam" id="PF00069">
    <property type="entry name" value="Pkinase"/>
    <property type="match status" value="1"/>
</dbReference>
<dbReference type="EC" id="2.7.11.1" evidence="2"/>
<dbReference type="EMBL" id="VSSQ01001422">
    <property type="protein sequence ID" value="MPM08189.1"/>
    <property type="molecule type" value="Genomic_DNA"/>
</dbReference>
<dbReference type="PANTHER" id="PTHR44329">
    <property type="entry name" value="SERINE/THREONINE-PROTEIN KINASE TNNI3K-RELATED"/>
    <property type="match status" value="1"/>
</dbReference>
<gene>
    <name evidence="2" type="primary">pknD_9</name>
    <name evidence="2" type="ORF">SDC9_54501</name>
</gene>
<dbReference type="InterPro" id="IPR011044">
    <property type="entry name" value="Quino_amine_DH_bsu"/>
</dbReference>
<dbReference type="InterPro" id="IPR051681">
    <property type="entry name" value="Ser/Thr_Kinases-Pseudokinases"/>
</dbReference>
<dbReference type="Gene3D" id="1.25.40.10">
    <property type="entry name" value="Tetratricopeptide repeat domain"/>
    <property type="match status" value="1"/>
</dbReference>
<dbReference type="InterPro" id="IPR011047">
    <property type="entry name" value="Quinoprotein_ADH-like_sf"/>
</dbReference>
<dbReference type="InterPro" id="IPR000719">
    <property type="entry name" value="Prot_kinase_dom"/>
</dbReference>
<dbReference type="GO" id="GO:0005524">
    <property type="term" value="F:ATP binding"/>
    <property type="evidence" value="ECO:0007669"/>
    <property type="project" value="InterPro"/>
</dbReference>
<reference evidence="2" key="1">
    <citation type="submission" date="2019-08" db="EMBL/GenBank/DDBJ databases">
        <authorList>
            <person name="Kucharzyk K."/>
            <person name="Murdoch R.W."/>
            <person name="Higgins S."/>
            <person name="Loffler F."/>
        </authorList>
    </citation>
    <scope>NUCLEOTIDE SEQUENCE</scope>
</reference>
<sequence length="1177" mass="131381">MAKDEKTILDTDETVLDAEAADATLPDDVATMPDDATVLDDEAVSNDGSGAPVIEKGASLLDTYRVKSDAIEGGMGAVWRVYHTGWNVDLAMKRPKSSLFQSEKQKENFVHECEAWINLGLHPYIVSCYYVREINNVPSIFSEWMDGGSLKNAIEDERLYEGNAAERILDIAIQFARGLHYAHEQGLIHQDVKPDNLLLTKNWDAKVADFGIARARATLTVLDADIPTDATIFSASGGYTPAYCSMEQMNGGQLTRRTDIYSWAVSVMEMYLGERPWQNGVIAGAACEEYFPDAKITIPQKIQELLRKCLIAKETERPHDFAEIEKRLLEIYREETGKDYPRPVSKAAADTSDSLNNRALSFLDLSKPDDAERCWQSALMQNSQHVETIYNQGLLFWRSGRMDDIQLLQRVQSLYAVALNHTEIDDLLFDIHLERCDVQSAMLLHEKDLRRVLPQNLPHPESSFIEIASIRSDLTRKRVYNGLCTNTAPNGHQIANGYDDGRVSILDGQTRREQKTFQAHLSKVTCLAFDTTGEHLLTYGCDPVVFNQLAHKGISAPEYHYNYTIRLWDVSMATFHIEIAMNDRIGAFAFTPDGKCFLSGTCIDGGKQARVNRIEVWNTAVGSARLRLFAEGIPAVKSISFSPDGIYLMVSYWDSPEKFSVWEYATGRCLFTFAQPDFASSSGQVAATFTADNNLVWIGPDDSTWSMPLPKEFYRAKGTLCKIRSFQEQMDLQQRFYSFLAQCRTQLGTGDVAASLKALAQARTIKGFETALEALSVQDEIGKLCQRIGIRAVYAVDEDRLNNQDALKRVLLSPMGYFLYCDEKGRISAVRSVGGEKLFATKLGNQGCGLALSGDGITFAVGGKESESAVASSVIQIFTCHLFQSTLSIKLPSGSGRPTALSFLPDGSEILAGGMFGSISLYSTVDGKRKKTFARKGMENTIVYDIICAPNGKIAYACGEDPFGIAVFCLDSGKWHPFATGDGASRYRLCVSPDGTLIANTRKIEKDWSIEIWNSRGEKLWEFRETKCISAITFIANARYLMATCHEPGWKIWDMDTGKVLVENRLSFGKPAALAISQENLGAYIFDSGGEYSEVRFDWEYQFPGWTNWDESVQPYLEAFLSRNPDFTEEDLEVFIEELQACGYGFIRPEGIKKKLMEIASTREPGKKKFSLFGKKK</sequence>
<dbReference type="InterPro" id="IPR008271">
    <property type="entry name" value="Ser/Thr_kinase_AS"/>
</dbReference>
<dbReference type="PROSITE" id="PS00108">
    <property type="entry name" value="PROTEIN_KINASE_ST"/>
    <property type="match status" value="1"/>
</dbReference>
<dbReference type="InterPro" id="IPR001680">
    <property type="entry name" value="WD40_rpt"/>
</dbReference>
<dbReference type="SUPFAM" id="SSF48452">
    <property type="entry name" value="TPR-like"/>
    <property type="match status" value="1"/>
</dbReference>
<proteinExistence type="predicted"/>
<dbReference type="InterPro" id="IPR015943">
    <property type="entry name" value="WD40/YVTN_repeat-like_dom_sf"/>
</dbReference>